<dbReference type="Proteomes" id="UP000630887">
    <property type="component" value="Unassembled WGS sequence"/>
</dbReference>
<reference evidence="5 6" key="1">
    <citation type="submission" date="2021-01" db="EMBL/GenBank/DDBJ databases">
        <title>Whole genome shotgun sequence of Catellatospora coxensis NBRC 107359.</title>
        <authorList>
            <person name="Komaki H."/>
            <person name="Tamura T."/>
        </authorList>
    </citation>
    <scope>NUCLEOTIDE SEQUENCE [LARGE SCALE GENOMIC DNA]</scope>
    <source>
        <strain evidence="5 6">NBRC 107359</strain>
    </source>
</reference>
<dbReference type="PRINTS" id="PR00778">
    <property type="entry name" value="HTHARSR"/>
</dbReference>
<dbReference type="InterPro" id="IPR001845">
    <property type="entry name" value="HTH_ArsR_DNA-bd_dom"/>
</dbReference>
<evidence type="ECO:0000313" key="6">
    <source>
        <dbReference type="Proteomes" id="UP000630887"/>
    </source>
</evidence>
<keyword evidence="1" id="KW-0805">Transcription regulation</keyword>
<dbReference type="InterPro" id="IPR036390">
    <property type="entry name" value="WH_DNA-bd_sf"/>
</dbReference>
<sequence length="127" mass="14380">MPFLALDVSGEVDMSGISDVLLPTVTTDVFSALANPVRRQLLDSLREGPRAAGELAGQFSLSRPAVSEHLQVLRGAGLVREEPRGRHRYYHLQPQPLAEVGQWLHPYEHFWRERLRSLRDVLDEELS</sequence>
<dbReference type="InterPro" id="IPR036388">
    <property type="entry name" value="WH-like_DNA-bd_sf"/>
</dbReference>
<dbReference type="InterPro" id="IPR011991">
    <property type="entry name" value="ArsR-like_HTH"/>
</dbReference>
<name>A0A8J3KK11_9ACTN</name>
<evidence type="ECO:0000313" key="5">
    <source>
        <dbReference type="EMBL" id="GIG04043.1"/>
    </source>
</evidence>
<evidence type="ECO:0000256" key="2">
    <source>
        <dbReference type="ARBA" id="ARBA00023125"/>
    </source>
</evidence>
<feature type="domain" description="HTH arsR-type" evidence="4">
    <location>
        <begin position="18"/>
        <end position="112"/>
    </location>
</feature>
<evidence type="ECO:0000256" key="1">
    <source>
        <dbReference type="ARBA" id="ARBA00023015"/>
    </source>
</evidence>
<protein>
    <submittedName>
        <fullName evidence="5">Transcriptional regulator</fullName>
    </submittedName>
</protein>
<keyword evidence="3" id="KW-0804">Transcription</keyword>
<dbReference type="InterPro" id="IPR051081">
    <property type="entry name" value="HTH_MetalResp_TranReg"/>
</dbReference>
<dbReference type="GO" id="GO:0003700">
    <property type="term" value="F:DNA-binding transcription factor activity"/>
    <property type="evidence" value="ECO:0007669"/>
    <property type="project" value="InterPro"/>
</dbReference>
<keyword evidence="2" id="KW-0238">DNA-binding</keyword>
<dbReference type="EMBL" id="BONI01000005">
    <property type="protein sequence ID" value="GIG04043.1"/>
    <property type="molecule type" value="Genomic_DNA"/>
</dbReference>
<comment type="caution">
    <text evidence="5">The sequence shown here is derived from an EMBL/GenBank/DDBJ whole genome shotgun (WGS) entry which is preliminary data.</text>
</comment>
<keyword evidence="6" id="KW-1185">Reference proteome</keyword>
<dbReference type="AlphaFoldDB" id="A0A8J3KK11"/>
<dbReference type="PANTHER" id="PTHR33154">
    <property type="entry name" value="TRANSCRIPTIONAL REGULATOR, ARSR FAMILY"/>
    <property type="match status" value="1"/>
</dbReference>
<dbReference type="NCBIfam" id="NF033788">
    <property type="entry name" value="HTH_metalloreg"/>
    <property type="match status" value="1"/>
</dbReference>
<proteinExistence type="predicted"/>
<dbReference type="GO" id="GO:0003677">
    <property type="term" value="F:DNA binding"/>
    <property type="evidence" value="ECO:0007669"/>
    <property type="project" value="UniProtKB-KW"/>
</dbReference>
<dbReference type="PROSITE" id="PS50987">
    <property type="entry name" value="HTH_ARSR_2"/>
    <property type="match status" value="1"/>
</dbReference>
<dbReference type="SMART" id="SM00418">
    <property type="entry name" value="HTH_ARSR"/>
    <property type="match status" value="1"/>
</dbReference>
<evidence type="ECO:0000259" key="4">
    <source>
        <dbReference type="PROSITE" id="PS50987"/>
    </source>
</evidence>
<gene>
    <name evidence="5" type="ORF">Cco03nite_07430</name>
</gene>
<organism evidence="5 6">
    <name type="scientific">Catellatospora coxensis</name>
    <dbReference type="NCBI Taxonomy" id="310354"/>
    <lineage>
        <taxon>Bacteria</taxon>
        <taxon>Bacillati</taxon>
        <taxon>Actinomycetota</taxon>
        <taxon>Actinomycetes</taxon>
        <taxon>Micromonosporales</taxon>
        <taxon>Micromonosporaceae</taxon>
        <taxon>Catellatospora</taxon>
    </lineage>
</organism>
<dbReference type="SUPFAM" id="SSF46785">
    <property type="entry name" value="Winged helix' DNA-binding domain"/>
    <property type="match status" value="1"/>
</dbReference>
<dbReference type="Pfam" id="PF01022">
    <property type="entry name" value="HTH_5"/>
    <property type="match status" value="1"/>
</dbReference>
<dbReference type="PANTHER" id="PTHR33154:SF33">
    <property type="entry name" value="TRANSCRIPTIONAL REPRESSOR SDPR"/>
    <property type="match status" value="1"/>
</dbReference>
<dbReference type="CDD" id="cd00090">
    <property type="entry name" value="HTH_ARSR"/>
    <property type="match status" value="1"/>
</dbReference>
<accession>A0A8J3KK11</accession>
<dbReference type="Gene3D" id="1.10.10.10">
    <property type="entry name" value="Winged helix-like DNA-binding domain superfamily/Winged helix DNA-binding domain"/>
    <property type="match status" value="1"/>
</dbReference>
<evidence type="ECO:0000256" key="3">
    <source>
        <dbReference type="ARBA" id="ARBA00023163"/>
    </source>
</evidence>